<keyword evidence="9" id="KW-0472">Membrane</keyword>
<evidence type="ECO:0000259" key="10">
    <source>
        <dbReference type="SMART" id="SM00387"/>
    </source>
</evidence>
<keyword evidence="7" id="KW-0067">ATP-binding</keyword>
<feature type="transmembrane region" description="Helical" evidence="9">
    <location>
        <begin position="108"/>
        <end position="125"/>
    </location>
</feature>
<dbReference type="InterPro" id="IPR003594">
    <property type="entry name" value="HATPase_dom"/>
</dbReference>
<dbReference type="CDD" id="cd16917">
    <property type="entry name" value="HATPase_UhpB-NarQ-NarX-like"/>
    <property type="match status" value="1"/>
</dbReference>
<accession>A0A1G7DUW8</accession>
<protein>
    <recommendedName>
        <fullName evidence="2">histidine kinase</fullName>
        <ecNumber evidence="2">2.7.13.3</ecNumber>
    </recommendedName>
</protein>
<dbReference type="GO" id="GO:0016020">
    <property type="term" value="C:membrane"/>
    <property type="evidence" value="ECO:0007669"/>
    <property type="project" value="InterPro"/>
</dbReference>
<dbReference type="Gene3D" id="1.20.5.1930">
    <property type="match status" value="1"/>
</dbReference>
<dbReference type="Pfam" id="PF07730">
    <property type="entry name" value="HisKA_3"/>
    <property type="match status" value="1"/>
</dbReference>
<dbReference type="Proteomes" id="UP000198967">
    <property type="component" value="Unassembled WGS sequence"/>
</dbReference>
<dbReference type="GO" id="GO:0005524">
    <property type="term" value="F:ATP binding"/>
    <property type="evidence" value="ECO:0007669"/>
    <property type="project" value="UniProtKB-KW"/>
</dbReference>
<dbReference type="EMBL" id="FNBE01000001">
    <property type="protein sequence ID" value="SDE55251.1"/>
    <property type="molecule type" value="Genomic_DNA"/>
</dbReference>
<sequence>MDWFRERAWRGVGHTLLLPLVWIPVALVAARNIPQWVPLQRPLDALGVVLIVLGPLFLLVRHALPREVLVGCAVVLLAYLGLGYAFGPVVVPSLIALAAAIQAGHRRFAYGVTVATVGLGLLLQATTRGGVVSWEGTALLLAWLAAYVAGCELWRARTERLAQARAAREETARRQAGEERLRIARELHDLLGHHVSLINVQAGVALYLMDSDPEQARGALATIKQSSGELLREMRATLGVLRGVDEEPPRAPTAGLAVLGGLVADNEAAGLSVESVVDDVDLPAGVDLAAYRIVQESLTNVRRHAGATRATVRITAEPGALRILVEDDGRGAAGGPPGNGLAGMRERAAALGGTLVHGPAPGGGFRVEARLPLEDA</sequence>
<keyword evidence="6 11" id="KW-0418">Kinase</keyword>
<feature type="domain" description="Histidine kinase/HSP90-like ATPase" evidence="10">
    <location>
        <begin position="285"/>
        <end position="375"/>
    </location>
</feature>
<dbReference type="STRING" id="366584.SAMN05216377_101152"/>
<name>A0A1G7DUW8_PSEOR</name>
<dbReference type="InterPro" id="IPR011712">
    <property type="entry name" value="Sig_transdc_His_kin_sub3_dim/P"/>
</dbReference>
<evidence type="ECO:0000256" key="8">
    <source>
        <dbReference type="ARBA" id="ARBA00023012"/>
    </source>
</evidence>
<dbReference type="SMART" id="SM00387">
    <property type="entry name" value="HATPase_c"/>
    <property type="match status" value="1"/>
</dbReference>
<keyword evidence="3" id="KW-0597">Phosphoprotein</keyword>
<dbReference type="GO" id="GO:0046983">
    <property type="term" value="F:protein dimerization activity"/>
    <property type="evidence" value="ECO:0007669"/>
    <property type="project" value="InterPro"/>
</dbReference>
<evidence type="ECO:0000256" key="2">
    <source>
        <dbReference type="ARBA" id="ARBA00012438"/>
    </source>
</evidence>
<evidence type="ECO:0000256" key="5">
    <source>
        <dbReference type="ARBA" id="ARBA00022741"/>
    </source>
</evidence>
<keyword evidence="5" id="KW-0547">Nucleotide-binding</keyword>
<dbReference type="GO" id="GO:0000155">
    <property type="term" value="F:phosphorelay sensor kinase activity"/>
    <property type="evidence" value="ECO:0007669"/>
    <property type="project" value="InterPro"/>
</dbReference>
<keyword evidence="9" id="KW-0812">Transmembrane</keyword>
<feature type="transmembrane region" description="Helical" evidence="9">
    <location>
        <begin position="12"/>
        <end position="33"/>
    </location>
</feature>
<keyword evidence="9" id="KW-1133">Transmembrane helix</keyword>
<dbReference type="SUPFAM" id="SSF55874">
    <property type="entry name" value="ATPase domain of HSP90 chaperone/DNA topoisomerase II/histidine kinase"/>
    <property type="match status" value="1"/>
</dbReference>
<keyword evidence="8" id="KW-0902">Two-component regulatory system</keyword>
<dbReference type="InterPro" id="IPR050482">
    <property type="entry name" value="Sensor_HK_TwoCompSys"/>
</dbReference>
<reference evidence="11 12" key="1">
    <citation type="submission" date="2016-10" db="EMBL/GenBank/DDBJ databases">
        <authorList>
            <person name="de Groot N.N."/>
        </authorList>
    </citation>
    <scope>NUCLEOTIDE SEQUENCE [LARGE SCALE GENOMIC DNA]</scope>
    <source>
        <strain evidence="11 12">CGMCC 4.3143</strain>
    </source>
</reference>
<dbReference type="EC" id="2.7.13.3" evidence="2"/>
<comment type="catalytic activity">
    <reaction evidence="1">
        <text>ATP + protein L-histidine = ADP + protein N-phospho-L-histidine.</text>
        <dbReference type="EC" id="2.7.13.3"/>
    </reaction>
</comment>
<dbReference type="AlphaFoldDB" id="A0A1G7DUW8"/>
<evidence type="ECO:0000313" key="11">
    <source>
        <dbReference type="EMBL" id="SDE55251.1"/>
    </source>
</evidence>
<dbReference type="PANTHER" id="PTHR24421:SF10">
    <property type="entry name" value="NITRATE_NITRITE SENSOR PROTEIN NARQ"/>
    <property type="match status" value="1"/>
</dbReference>
<feature type="transmembrane region" description="Helical" evidence="9">
    <location>
        <begin position="45"/>
        <end position="64"/>
    </location>
</feature>
<gene>
    <name evidence="11" type="ORF">SAMN05216377_101152</name>
</gene>
<feature type="transmembrane region" description="Helical" evidence="9">
    <location>
        <begin position="76"/>
        <end position="101"/>
    </location>
</feature>
<evidence type="ECO:0000256" key="3">
    <source>
        <dbReference type="ARBA" id="ARBA00022553"/>
    </source>
</evidence>
<dbReference type="PANTHER" id="PTHR24421">
    <property type="entry name" value="NITRATE/NITRITE SENSOR PROTEIN NARX-RELATED"/>
    <property type="match status" value="1"/>
</dbReference>
<evidence type="ECO:0000256" key="6">
    <source>
        <dbReference type="ARBA" id="ARBA00022777"/>
    </source>
</evidence>
<evidence type="ECO:0000313" key="12">
    <source>
        <dbReference type="Proteomes" id="UP000198967"/>
    </source>
</evidence>
<organism evidence="11 12">
    <name type="scientific">Pseudonocardia oroxyli</name>
    <dbReference type="NCBI Taxonomy" id="366584"/>
    <lineage>
        <taxon>Bacteria</taxon>
        <taxon>Bacillati</taxon>
        <taxon>Actinomycetota</taxon>
        <taxon>Actinomycetes</taxon>
        <taxon>Pseudonocardiales</taxon>
        <taxon>Pseudonocardiaceae</taxon>
        <taxon>Pseudonocardia</taxon>
    </lineage>
</organism>
<keyword evidence="4" id="KW-0808">Transferase</keyword>
<dbReference type="Gene3D" id="3.30.565.10">
    <property type="entry name" value="Histidine kinase-like ATPase, C-terminal domain"/>
    <property type="match status" value="1"/>
</dbReference>
<evidence type="ECO:0000256" key="7">
    <source>
        <dbReference type="ARBA" id="ARBA00022840"/>
    </source>
</evidence>
<dbReference type="Pfam" id="PF02518">
    <property type="entry name" value="HATPase_c"/>
    <property type="match status" value="1"/>
</dbReference>
<dbReference type="InterPro" id="IPR036890">
    <property type="entry name" value="HATPase_C_sf"/>
</dbReference>
<proteinExistence type="predicted"/>
<evidence type="ECO:0000256" key="9">
    <source>
        <dbReference type="SAM" id="Phobius"/>
    </source>
</evidence>
<keyword evidence="12" id="KW-1185">Reference proteome</keyword>
<feature type="transmembrane region" description="Helical" evidence="9">
    <location>
        <begin position="131"/>
        <end position="150"/>
    </location>
</feature>
<evidence type="ECO:0000256" key="1">
    <source>
        <dbReference type="ARBA" id="ARBA00000085"/>
    </source>
</evidence>
<evidence type="ECO:0000256" key="4">
    <source>
        <dbReference type="ARBA" id="ARBA00022679"/>
    </source>
</evidence>
<dbReference type="RefSeq" id="WP_245707222.1">
    <property type="nucleotide sequence ID" value="NZ_FNBE01000001.1"/>
</dbReference>